<dbReference type="EMBL" id="CADEAL010000193">
    <property type="protein sequence ID" value="CAB1416158.1"/>
    <property type="molecule type" value="Genomic_DNA"/>
</dbReference>
<dbReference type="AlphaFoldDB" id="A0A9N7TR01"/>
<comment type="caution">
    <text evidence="1">The sequence shown here is derived from an EMBL/GenBank/DDBJ whole genome shotgun (WGS) entry which is preliminary data.</text>
</comment>
<keyword evidence="2" id="KW-1185">Reference proteome</keyword>
<organism evidence="1 2">
    <name type="scientific">Pleuronectes platessa</name>
    <name type="common">European plaice</name>
    <dbReference type="NCBI Taxonomy" id="8262"/>
    <lineage>
        <taxon>Eukaryota</taxon>
        <taxon>Metazoa</taxon>
        <taxon>Chordata</taxon>
        <taxon>Craniata</taxon>
        <taxon>Vertebrata</taxon>
        <taxon>Euteleostomi</taxon>
        <taxon>Actinopterygii</taxon>
        <taxon>Neopterygii</taxon>
        <taxon>Teleostei</taxon>
        <taxon>Neoteleostei</taxon>
        <taxon>Acanthomorphata</taxon>
        <taxon>Carangaria</taxon>
        <taxon>Pleuronectiformes</taxon>
        <taxon>Pleuronectoidei</taxon>
        <taxon>Pleuronectidae</taxon>
        <taxon>Pleuronectes</taxon>
    </lineage>
</organism>
<protein>
    <submittedName>
        <fullName evidence="1">Uncharacterized protein</fullName>
    </submittedName>
</protein>
<reference evidence="1" key="1">
    <citation type="submission" date="2020-03" db="EMBL/GenBank/DDBJ databases">
        <authorList>
            <person name="Weist P."/>
        </authorList>
    </citation>
    <scope>NUCLEOTIDE SEQUENCE</scope>
</reference>
<sequence length="116" mass="13079">MSLFFNYLRPRVGGYRTALAALWEVVLRSAVVLVLTADVNCILTLSYTCQRYAADWKEELAGHCPVSILLPHSAALADHKYTPVRQLITQEKELDDLPPHQNTTECLIIVTMEHSL</sequence>
<dbReference type="Proteomes" id="UP001153269">
    <property type="component" value="Unassembled WGS sequence"/>
</dbReference>
<accession>A0A9N7TR01</accession>
<evidence type="ECO:0000313" key="1">
    <source>
        <dbReference type="EMBL" id="CAB1416158.1"/>
    </source>
</evidence>
<evidence type="ECO:0000313" key="2">
    <source>
        <dbReference type="Proteomes" id="UP001153269"/>
    </source>
</evidence>
<proteinExistence type="predicted"/>
<gene>
    <name evidence="1" type="ORF">PLEPLA_LOCUS3914</name>
</gene>
<name>A0A9N7TR01_PLEPL</name>